<dbReference type="EMBL" id="RBNI01003167">
    <property type="protein sequence ID" value="RUP48637.1"/>
    <property type="molecule type" value="Genomic_DNA"/>
</dbReference>
<proteinExistence type="predicted"/>
<feature type="compositionally biased region" description="Polar residues" evidence="1">
    <location>
        <begin position="405"/>
        <end position="421"/>
    </location>
</feature>
<feature type="region of interest" description="Disordered" evidence="1">
    <location>
        <begin position="172"/>
        <end position="300"/>
    </location>
</feature>
<dbReference type="AlphaFoldDB" id="A0A433DCT1"/>
<dbReference type="OrthoDB" id="5578001at2759"/>
<feature type="compositionally biased region" description="Polar residues" evidence="1">
    <location>
        <begin position="190"/>
        <end position="199"/>
    </location>
</feature>
<accession>A0A433DCT1</accession>
<reference evidence="2 3" key="1">
    <citation type="journal article" date="2018" name="New Phytol.">
        <title>Phylogenomics of Endogonaceae and evolution of mycorrhizas within Mucoromycota.</title>
        <authorList>
            <person name="Chang Y."/>
            <person name="Desiro A."/>
            <person name="Na H."/>
            <person name="Sandor L."/>
            <person name="Lipzen A."/>
            <person name="Clum A."/>
            <person name="Barry K."/>
            <person name="Grigoriev I.V."/>
            <person name="Martin F.M."/>
            <person name="Stajich J.E."/>
            <person name="Smith M.E."/>
            <person name="Bonito G."/>
            <person name="Spatafora J.W."/>
        </authorList>
    </citation>
    <scope>NUCLEOTIDE SEQUENCE [LARGE SCALE GENOMIC DNA]</scope>
    <source>
        <strain evidence="2 3">GMNB39</strain>
    </source>
</reference>
<keyword evidence="3" id="KW-1185">Reference proteome</keyword>
<organism evidence="2 3">
    <name type="scientific">Jimgerdemannia flammicorona</name>
    <dbReference type="NCBI Taxonomy" id="994334"/>
    <lineage>
        <taxon>Eukaryota</taxon>
        <taxon>Fungi</taxon>
        <taxon>Fungi incertae sedis</taxon>
        <taxon>Mucoromycota</taxon>
        <taxon>Mucoromycotina</taxon>
        <taxon>Endogonomycetes</taxon>
        <taxon>Endogonales</taxon>
        <taxon>Endogonaceae</taxon>
        <taxon>Jimgerdemannia</taxon>
    </lineage>
</organism>
<evidence type="ECO:0000313" key="2">
    <source>
        <dbReference type="EMBL" id="RUP48637.1"/>
    </source>
</evidence>
<comment type="caution">
    <text evidence="2">The sequence shown here is derived from an EMBL/GenBank/DDBJ whole genome shotgun (WGS) entry which is preliminary data.</text>
</comment>
<evidence type="ECO:0000313" key="3">
    <source>
        <dbReference type="Proteomes" id="UP000268093"/>
    </source>
</evidence>
<sequence>MEAIDDYANETIIRSLALTALTYRKHNNYPPLLTIASHILQQRLLYLNPSPTASPSAWDAALQWQPDGSAEAIRTLWNEENEGQDELLQADLRYRRLDIETMHAMVEFAHGADGVRYVVVMLLEEGGEVQEWRYHNTREVGREEWEGEVAREWRMTMEEAERRFVLGVAAKRSSANGTANGKKAEKAKRISNNGNSIPNQPAPEGYWGAWSDDENPARHRTKSTTNPAVKNDSDADSDGDDYWDQFAAAPGTLTPGPNDTPAPTRGGGRGARTLQSHTALVRSRHEHAHSPPVAQSEPPIIEREEMQEEYDTTYNPLHIVPSVTNMSELHQSAAIAELSDILHQSLLSNPKRASVNGVPLPAVVANANGNAAPKHQPTIVSPEIVHSAVVESARNLPGDWPETPENANTNGQTNGRANSNGAGVMPGPNQITNPVRARRNSTVGFIFDKLTSSLSNAIPFGAAVATGGENVANGAASVQKETFRPVLMQALRGIVGMARLAGYEGWDVVEMVKQVVAEQP</sequence>
<feature type="region of interest" description="Disordered" evidence="1">
    <location>
        <begin position="397"/>
        <end position="435"/>
    </location>
</feature>
<dbReference type="Proteomes" id="UP000268093">
    <property type="component" value="Unassembled WGS sequence"/>
</dbReference>
<evidence type="ECO:0000256" key="1">
    <source>
        <dbReference type="SAM" id="MobiDB-lite"/>
    </source>
</evidence>
<gene>
    <name evidence="2" type="ORF">BC936DRAFT_144262</name>
</gene>
<feature type="compositionally biased region" description="Acidic residues" evidence="1">
    <location>
        <begin position="234"/>
        <end position="243"/>
    </location>
</feature>
<name>A0A433DCT1_9FUNG</name>
<protein>
    <submittedName>
        <fullName evidence="2">Uncharacterized protein</fullName>
    </submittedName>
</protein>